<protein>
    <recommendedName>
        <fullName evidence="4">DUF3304 domain-containing protein</fullName>
    </recommendedName>
</protein>
<name>A0A2A7S7G4_BURGA</name>
<dbReference type="Proteomes" id="UP000220629">
    <property type="component" value="Unassembled WGS sequence"/>
</dbReference>
<keyword evidence="1" id="KW-0472">Membrane</keyword>
<evidence type="ECO:0008006" key="4">
    <source>
        <dbReference type="Google" id="ProtNLM"/>
    </source>
</evidence>
<accession>A0A2A7S7G4</accession>
<evidence type="ECO:0000313" key="2">
    <source>
        <dbReference type="EMBL" id="PEH39369.1"/>
    </source>
</evidence>
<proteinExistence type="predicted"/>
<feature type="transmembrane region" description="Helical" evidence="1">
    <location>
        <begin position="7"/>
        <end position="28"/>
    </location>
</feature>
<evidence type="ECO:0000256" key="1">
    <source>
        <dbReference type="SAM" id="Phobius"/>
    </source>
</evidence>
<organism evidence="2 3">
    <name type="scientific">Burkholderia gladioli</name>
    <name type="common">Pseudomonas marginata</name>
    <name type="synonym">Phytomonas marginata</name>
    <dbReference type="NCBI Taxonomy" id="28095"/>
    <lineage>
        <taxon>Bacteria</taxon>
        <taxon>Pseudomonadati</taxon>
        <taxon>Pseudomonadota</taxon>
        <taxon>Betaproteobacteria</taxon>
        <taxon>Burkholderiales</taxon>
        <taxon>Burkholderiaceae</taxon>
        <taxon>Burkholderia</taxon>
    </lineage>
</organism>
<keyword evidence="1" id="KW-0812">Transmembrane</keyword>
<evidence type="ECO:0000313" key="3">
    <source>
        <dbReference type="Proteomes" id="UP000220629"/>
    </source>
</evidence>
<keyword evidence="1" id="KW-1133">Transmembrane helix</keyword>
<gene>
    <name evidence="2" type="ORF">CRM94_34375</name>
</gene>
<sequence>METRPRITINAVACRLLTVLMSFLLLAACSERSMNLDVAIYNYWPRAIYDVALNSQYAGGAYMAYHPGGAGGSVVCCIKVKSGPIRIEYSLGGSEGMPRLGERIHATAVLTELPGNAKVLTVHVYPDGTAFAEASREYVDERPESKGKRQ</sequence>
<dbReference type="EMBL" id="PDDY01000004">
    <property type="protein sequence ID" value="PEH39369.1"/>
    <property type="molecule type" value="Genomic_DNA"/>
</dbReference>
<dbReference type="AlphaFoldDB" id="A0A2A7S7G4"/>
<reference evidence="3" key="1">
    <citation type="submission" date="2017-09" db="EMBL/GenBank/DDBJ databases">
        <title>FDA dAtabase for Regulatory Grade micrObial Sequences (FDA-ARGOS): Supporting development and validation of Infectious Disease Dx tests.</title>
        <authorList>
            <person name="Minogue T."/>
            <person name="Wolcott M."/>
            <person name="Wasieloski L."/>
            <person name="Aguilar W."/>
            <person name="Moore D."/>
            <person name="Tallon L."/>
            <person name="Sadzewicz L."/>
            <person name="Ott S."/>
            <person name="Zhao X."/>
            <person name="Nagaraj S."/>
            <person name="Vavikolanu K."/>
            <person name="Aluvathingal J."/>
            <person name="Nadendla S."/>
            <person name="Sichtig H."/>
        </authorList>
    </citation>
    <scope>NUCLEOTIDE SEQUENCE [LARGE SCALE GENOMIC DNA]</scope>
    <source>
        <strain evidence="3">FDAARGOS_390</strain>
    </source>
</reference>
<comment type="caution">
    <text evidence="2">The sequence shown here is derived from an EMBL/GenBank/DDBJ whole genome shotgun (WGS) entry which is preliminary data.</text>
</comment>
<dbReference type="PROSITE" id="PS51257">
    <property type="entry name" value="PROKAR_LIPOPROTEIN"/>
    <property type="match status" value="1"/>
</dbReference>